<reference evidence="4 6" key="2">
    <citation type="submission" date="2018-10" db="EMBL/GenBank/DDBJ databases">
        <title>Genomic Encyclopedia of Type Strains, Phase IV (KMG-IV): sequencing the most valuable type-strain genomes for metagenomic binning, comparative biology and taxonomic classification.</title>
        <authorList>
            <person name="Goeker M."/>
        </authorList>
    </citation>
    <scope>NUCLEOTIDE SEQUENCE [LARGE SCALE GENOMIC DNA]</scope>
    <source>
        <strain evidence="4 6">DSM 19791</strain>
    </source>
</reference>
<evidence type="ECO:0000313" key="4">
    <source>
        <dbReference type="EMBL" id="RKS90773.1"/>
    </source>
</evidence>
<feature type="compositionally biased region" description="Gly residues" evidence="1">
    <location>
        <begin position="86"/>
        <end position="107"/>
    </location>
</feature>
<dbReference type="Pfam" id="PF07589">
    <property type="entry name" value="PEP-CTERM"/>
    <property type="match status" value="1"/>
</dbReference>
<dbReference type="InterPro" id="IPR013424">
    <property type="entry name" value="Ice-binding_C"/>
</dbReference>
<evidence type="ECO:0000256" key="1">
    <source>
        <dbReference type="SAM" id="MobiDB-lite"/>
    </source>
</evidence>
<feature type="domain" description="Ice-binding protein C-terminal" evidence="2">
    <location>
        <begin position="109"/>
        <end position="130"/>
    </location>
</feature>
<reference evidence="3 5" key="1">
    <citation type="submission" date="2018-06" db="EMBL/GenBank/DDBJ databases">
        <title>Complete Genome Sequence of the Microcystin-Degrading Bacterium Sphingosinicella microcystinivorans Strain B-9.</title>
        <authorList>
            <person name="Jin H."/>
            <person name="Nishizawa T."/>
            <person name="Guo Y."/>
            <person name="Nishizawa A."/>
            <person name="Park H."/>
            <person name="Kato H."/>
            <person name="Tsuji K."/>
            <person name="Harada K."/>
        </authorList>
    </citation>
    <scope>NUCLEOTIDE SEQUENCE [LARGE SCALE GENOMIC DNA]</scope>
    <source>
        <strain evidence="3 5">B9</strain>
    </source>
</reference>
<dbReference type="RefSeq" id="WP_121047288.1">
    <property type="nucleotide sequence ID" value="NZ_AP018711.1"/>
</dbReference>
<dbReference type="EMBL" id="RBWX01000007">
    <property type="protein sequence ID" value="RKS90773.1"/>
    <property type="molecule type" value="Genomic_DNA"/>
</dbReference>
<name>A0AAD1G0F9_SPHMI</name>
<evidence type="ECO:0000313" key="6">
    <source>
        <dbReference type="Proteomes" id="UP000276029"/>
    </source>
</evidence>
<dbReference type="EMBL" id="AP018711">
    <property type="protein sequence ID" value="BBE33688.1"/>
    <property type="molecule type" value="Genomic_DNA"/>
</dbReference>
<protein>
    <submittedName>
        <fullName evidence="4">Secreted protein with PEP-CTERM sorting signal</fullName>
    </submittedName>
</protein>
<proteinExistence type="predicted"/>
<dbReference type="AlphaFoldDB" id="A0AAD1G0F9"/>
<accession>A0AAD1G0F9</accession>
<evidence type="ECO:0000313" key="3">
    <source>
        <dbReference type="EMBL" id="BBE33688.1"/>
    </source>
</evidence>
<dbReference type="KEGG" id="smic:SmB9_13460"/>
<dbReference type="NCBIfam" id="TIGR02595">
    <property type="entry name" value="PEP_CTERM"/>
    <property type="match status" value="1"/>
</dbReference>
<dbReference type="Proteomes" id="UP000275727">
    <property type="component" value="Chromosome"/>
</dbReference>
<feature type="region of interest" description="Disordered" evidence="1">
    <location>
        <begin position="84"/>
        <end position="111"/>
    </location>
</feature>
<keyword evidence="6" id="KW-1185">Reference proteome</keyword>
<sequence>MNIAAAGKLALCICTGAVVGAGVNEARHNADKPKAVKTASKSPARKVVQFPCEPYIVQDQMMRDAQIPSDFEATDLPEYAELILPGGSGSGGGQEGGGGGEPGGGGTNPVPEPAMLALFGLGAAGLIGGRKYLFRRKI</sequence>
<evidence type="ECO:0000259" key="2">
    <source>
        <dbReference type="Pfam" id="PF07589"/>
    </source>
</evidence>
<organism evidence="3 5">
    <name type="scientific">Sphingosinicella microcystinivorans</name>
    <dbReference type="NCBI Taxonomy" id="335406"/>
    <lineage>
        <taxon>Bacteria</taxon>
        <taxon>Pseudomonadati</taxon>
        <taxon>Pseudomonadota</taxon>
        <taxon>Alphaproteobacteria</taxon>
        <taxon>Sphingomonadales</taxon>
        <taxon>Sphingosinicellaceae</taxon>
        <taxon>Sphingosinicella</taxon>
    </lineage>
</organism>
<evidence type="ECO:0000313" key="5">
    <source>
        <dbReference type="Proteomes" id="UP000275727"/>
    </source>
</evidence>
<dbReference type="Proteomes" id="UP000276029">
    <property type="component" value="Unassembled WGS sequence"/>
</dbReference>
<gene>
    <name evidence="4" type="ORF">DFR51_0314</name>
    <name evidence="3" type="ORF">SmB9_13460</name>
</gene>